<dbReference type="InterPro" id="IPR051313">
    <property type="entry name" value="Bact_iron-sidero_bind"/>
</dbReference>
<dbReference type="GO" id="GO:0030288">
    <property type="term" value="C:outer membrane-bounded periplasmic space"/>
    <property type="evidence" value="ECO:0007669"/>
    <property type="project" value="TreeGrafter"/>
</dbReference>
<dbReference type="Gene3D" id="3.40.50.1980">
    <property type="entry name" value="Nitrogenase molybdenum iron protein domain"/>
    <property type="match status" value="2"/>
</dbReference>
<evidence type="ECO:0000259" key="6">
    <source>
        <dbReference type="PROSITE" id="PS50983"/>
    </source>
</evidence>
<dbReference type="InterPro" id="IPR002491">
    <property type="entry name" value="ABC_transptr_periplasmic_BD"/>
</dbReference>
<feature type="chain" id="PRO_5020504868" evidence="5">
    <location>
        <begin position="27"/>
        <end position="345"/>
    </location>
</feature>
<comment type="similarity">
    <text evidence="2">Belongs to the bacterial solute-binding protein 8 family.</text>
</comment>
<protein>
    <submittedName>
        <fullName evidence="7">Iron complex transport system substrate-binding protein</fullName>
    </submittedName>
</protein>
<sequence>MSWSRTKVGRVVSAVTTVLLATTTLAACGSDGDKQAGTSAGTADSAQSGFPVTLKNTFGDTIITKKPERIVTLGWNAQDVVYALGETPVGMPKVTYGPTPEGVTAWDADKFDKSKTTLLDTGDKYPFEKIAALKPDVILAPYEGFDAATYKTLSGIAPTVAYPGAPWQTTWQDQTLLVGEALGKKADAEKLITGIEDKIKQVAAEHPEFKDKTITVGSFGPENYIYMPGDPRVQILNEMGFKNAPGVEALEKTNTKKEFSLTISKEKVADVDSDVLIAYVDGIGTQKFLSDPVYSSLQAVKSGGAYALQDQQVISGMSAVSVLSVPWVLDKMLPGLSKAASASKN</sequence>
<dbReference type="PROSITE" id="PS51257">
    <property type="entry name" value="PROKAR_LIPOPROTEIN"/>
    <property type="match status" value="1"/>
</dbReference>
<dbReference type="EMBL" id="SHKR01000013">
    <property type="protein sequence ID" value="RZU14151.1"/>
    <property type="molecule type" value="Genomic_DNA"/>
</dbReference>
<dbReference type="SUPFAM" id="SSF53807">
    <property type="entry name" value="Helical backbone' metal receptor"/>
    <property type="match status" value="1"/>
</dbReference>
<organism evidence="7 8">
    <name type="scientific">Kribbella rubisoli</name>
    <dbReference type="NCBI Taxonomy" id="3075929"/>
    <lineage>
        <taxon>Bacteria</taxon>
        <taxon>Bacillati</taxon>
        <taxon>Actinomycetota</taxon>
        <taxon>Actinomycetes</taxon>
        <taxon>Propionibacteriales</taxon>
        <taxon>Kribbellaceae</taxon>
        <taxon>Kribbella</taxon>
    </lineage>
</organism>
<dbReference type="PANTHER" id="PTHR30532:SF24">
    <property type="entry name" value="FERRIC ENTEROBACTIN-BINDING PERIPLASMIC PROTEIN FEPB"/>
    <property type="match status" value="1"/>
</dbReference>
<keyword evidence="4 5" id="KW-0732">Signal</keyword>
<reference evidence="7 8" key="1">
    <citation type="journal article" date="2015" name="Stand. Genomic Sci.">
        <title>Genomic Encyclopedia of Bacterial and Archaeal Type Strains, Phase III: the genomes of soil and plant-associated and newly described type strains.</title>
        <authorList>
            <person name="Whitman W.B."/>
            <person name="Woyke T."/>
            <person name="Klenk H.P."/>
            <person name="Zhou Y."/>
            <person name="Lilburn T.G."/>
            <person name="Beck B.J."/>
            <person name="De Vos P."/>
            <person name="Vandamme P."/>
            <person name="Eisen J.A."/>
            <person name="Garrity G."/>
            <person name="Hugenholtz P."/>
            <person name="Kyrpides N.C."/>
        </authorList>
    </citation>
    <scope>NUCLEOTIDE SEQUENCE [LARGE SCALE GENOMIC DNA]</scope>
    <source>
        <strain evidence="7 8">VKM Ac-2540</strain>
    </source>
</reference>
<accession>A0A4Q7WUV5</accession>
<keyword evidence="8" id="KW-1185">Reference proteome</keyword>
<evidence type="ECO:0000256" key="5">
    <source>
        <dbReference type="SAM" id="SignalP"/>
    </source>
</evidence>
<dbReference type="GO" id="GO:1901678">
    <property type="term" value="P:iron coordination entity transport"/>
    <property type="evidence" value="ECO:0007669"/>
    <property type="project" value="UniProtKB-ARBA"/>
</dbReference>
<comment type="caution">
    <text evidence="7">The sequence shown here is derived from an EMBL/GenBank/DDBJ whole genome shotgun (WGS) entry which is preliminary data.</text>
</comment>
<evidence type="ECO:0000256" key="2">
    <source>
        <dbReference type="ARBA" id="ARBA00008814"/>
    </source>
</evidence>
<dbReference type="AlphaFoldDB" id="A0A4Q7WUV5"/>
<name>A0A4Q7WUV5_9ACTN</name>
<feature type="domain" description="Fe/B12 periplasmic-binding" evidence="6">
    <location>
        <begin position="69"/>
        <end position="340"/>
    </location>
</feature>
<dbReference type="CDD" id="cd01146">
    <property type="entry name" value="FhuD"/>
    <property type="match status" value="1"/>
</dbReference>
<dbReference type="Pfam" id="PF01497">
    <property type="entry name" value="Peripla_BP_2"/>
    <property type="match status" value="1"/>
</dbReference>
<proteinExistence type="inferred from homology"/>
<evidence type="ECO:0000256" key="1">
    <source>
        <dbReference type="ARBA" id="ARBA00004196"/>
    </source>
</evidence>
<dbReference type="PANTHER" id="PTHR30532">
    <property type="entry name" value="IRON III DICITRATE-BINDING PERIPLASMIC PROTEIN"/>
    <property type="match status" value="1"/>
</dbReference>
<gene>
    <name evidence="7" type="ORF">EV645_5015</name>
</gene>
<comment type="subcellular location">
    <subcellularLocation>
        <location evidence="1">Cell envelope</location>
    </subcellularLocation>
</comment>
<feature type="signal peptide" evidence="5">
    <location>
        <begin position="1"/>
        <end position="26"/>
    </location>
</feature>
<evidence type="ECO:0000313" key="8">
    <source>
        <dbReference type="Proteomes" id="UP000292027"/>
    </source>
</evidence>
<evidence type="ECO:0000256" key="4">
    <source>
        <dbReference type="ARBA" id="ARBA00022729"/>
    </source>
</evidence>
<dbReference type="RefSeq" id="WP_130446324.1">
    <property type="nucleotide sequence ID" value="NZ_SHKR01000013.1"/>
</dbReference>
<evidence type="ECO:0000313" key="7">
    <source>
        <dbReference type="EMBL" id="RZU14151.1"/>
    </source>
</evidence>
<keyword evidence="3" id="KW-0813">Transport</keyword>
<evidence type="ECO:0000256" key="3">
    <source>
        <dbReference type="ARBA" id="ARBA00022448"/>
    </source>
</evidence>
<dbReference type="OrthoDB" id="1846031at2"/>
<dbReference type="PROSITE" id="PS50983">
    <property type="entry name" value="FE_B12_PBP"/>
    <property type="match status" value="1"/>
</dbReference>
<dbReference type="Proteomes" id="UP000292027">
    <property type="component" value="Unassembled WGS sequence"/>
</dbReference>